<feature type="region of interest" description="Disordered" evidence="1">
    <location>
        <begin position="41"/>
        <end position="65"/>
    </location>
</feature>
<dbReference type="EMBL" id="LANJ01000011">
    <property type="protein sequence ID" value="KKC39650.1"/>
    <property type="molecule type" value="Genomic_DNA"/>
</dbReference>
<comment type="caution">
    <text evidence="2">The sequence shown here is derived from an EMBL/GenBank/DDBJ whole genome shotgun (WGS) entry which is preliminary data.</text>
</comment>
<dbReference type="Proteomes" id="UP000033411">
    <property type="component" value="Unassembled WGS sequence"/>
</dbReference>
<dbReference type="OrthoDB" id="9811127at2"/>
<organism evidence="2 3">
    <name type="scientific">Devosia epidermidihirudinis</name>
    <dbReference type="NCBI Taxonomy" id="1293439"/>
    <lineage>
        <taxon>Bacteria</taxon>
        <taxon>Pseudomonadati</taxon>
        <taxon>Pseudomonadota</taxon>
        <taxon>Alphaproteobacteria</taxon>
        <taxon>Hyphomicrobiales</taxon>
        <taxon>Devosiaceae</taxon>
        <taxon>Devosia</taxon>
    </lineage>
</organism>
<proteinExistence type="predicted"/>
<accession>A0A0F5QFD6</accession>
<evidence type="ECO:0008006" key="4">
    <source>
        <dbReference type="Google" id="ProtNLM"/>
    </source>
</evidence>
<dbReference type="InterPro" id="IPR021327">
    <property type="entry name" value="DUF2934"/>
</dbReference>
<protein>
    <recommendedName>
        <fullName evidence="4">DUF2934 domain-containing protein</fullName>
    </recommendedName>
</protein>
<sequence>MHIYTEDDIRERAYRLWIDAGSPDGRDVEFWFMAEQQLADEDKFNEPEMSGRAAQGDNRTSPLPH</sequence>
<dbReference type="PATRIC" id="fig|1293439.3.peg.710"/>
<evidence type="ECO:0000313" key="3">
    <source>
        <dbReference type="Proteomes" id="UP000033411"/>
    </source>
</evidence>
<dbReference type="RefSeq" id="WP_046138122.1">
    <property type="nucleotide sequence ID" value="NZ_LANJ01000011.1"/>
</dbReference>
<gene>
    <name evidence="2" type="ORF">WH87_05720</name>
</gene>
<dbReference type="STRING" id="1293439.WH87_05720"/>
<name>A0A0F5QFD6_9HYPH</name>
<dbReference type="Pfam" id="PF11154">
    <property type="entry name" value="DUF2934"/>
    <property type="match status" value="1"/>
</dbReference>
<reference evidence="2 3" key="1">
    <citation type="submission" date="2015-03" db="EMBL/GenBank/DDBJ databases">
        <authorList>
            <person name="Lepp D."/>
            <person name="Hassan Y.I."/>
            <person name="Li X.-Z."/>
            <person name="Zhou T."/>
        </authorList>
    </citation>
    <scope>NUCLEOTIDE SEQUENCE [LARGE SCALE GENOMIC DNA]</scope>
    <source>
        <strain evidence="2 3">E84</strain>
    </source>
</reference>
<keyword evidence="3" id="KW-1185">Reference proteome</keyword>
<evidence type="ECO:0000256" key="1">
    <source>
        <dbReference type="SAM" id="MobiDB-lite"/>
    </source>
</evidence>
<dbReference type="AlphaFoldDB" id="A0A0F5QFD6"/>
<evidence type="ECO:0000313" key="2">
    <source>
        <dbReference type="EMBL" id="KKC39650.1"/>
    </source>
</evidence>